<evidence type="ECO:0000313" key="3">
    <source>
        <dbReference type="Proteomes" id="UP000499080"/>
    </source>
</evidence>
<evidence type="ECO:0000256" key="1">
    <source>
        <dbReference type="SAM" id="MobiDB-lite"/>
    </source>
</evidence>
<comment type="caution">
    <text evidence="2">The sequence shown here is derived from an EMBL/GenBank/DDBJ whole genome shotgun (WGS) entry which is preliminary data.</text>
</comment>
<gene>
    <name evidence="2" type="ORF">AVEN_268077_1</name>
</gene>
<accession>A0A4Y2KM85</accession>
<keyword evidence="3" id="KW-1185">Reference proteome</keyword>
<dbReference type="EMBL" id="BGPR01004788">
    <property type="protein sequence ID" value="GBN03368.1"/>
    <property type="molecule type" value="Genomic_DNA"/>
</dbReference>
<organism evidence="2 3">
    <name type="scientific">Araneus ventricosus</name>
    <name type="common">Orbweaver spider</name>
    <name type="synonym">Epeira ventricosa</name>
    <dbReference type="NCBI Taxonomy" id="182803"/>
    <lineage>
        <taxon>Eukaryota</taxon>
        <taxon>Metazoa</taxon>
        <taxon>Ecdysozoa</taxon>
        <taxon>Arthropoda</taxon>
        <taxon>Chelicerata</taxon>
        <taxon>Arachnida</taxon>
        <taxon>Araneae</taxon>
        <taxon>Araneomorphae</taxon>
        <taxon>Entelegynae</taxon>
        <taxon>Araneoidea</taxon>
        <taxon>Araneidae</taxon>
        <taxon>Araneus</taxon>
    </lineage>
</organism>
<dbReference type="Proteomes" id="UP000499080">
    <property type="component" value="Unassembled WGS sequence"/>
</dbReference>
<reference evidence="2 3" key="1">
    <citation type="journal article" date="2019" name="Sci. Rep.">
        <title>Orb-weaving spider Araneus ventricosus genome elucidates the spidroin gene catalogue.</title>
        <authorList>
            <person name="Kono N."/>
            <person name="Nakamura H."/>
            <person name="Ohtoshi R."/>
            <person name="Moran D.A.P."/>
            <person name="Shinohara A."/>
            <person name="Yoshida Y."/>
            <person name="Fujiwara M."/>
            <person name="Mori M."/>
            <person name="Tomita M."/>
            <person name="Arakawa K."/>
        </authorList>
    </citation>
    <scope>NUCLEOTIDE SEQUENCE [LARGE SCALE GENOMIC DNA]</scope>
</reference>
<name>A0A4Y2KM85_ARAVE</name>
<protein>
    <submittedName>
        <fullName evidence="2">Uncharacterized protein</fullName>
    </submittedName>
</protein>
<proteinExistence type="predicted"/>
<feature type="compositionally biased region" description="Polar residues" evidence="1">
    <location>
        <begin position="1"/>
        <end position="11"/>
    </location>
</feature>
<feature type="region of interest" description="Disordered" evidence="1">
    <location>
        <begin position="1"/>
        <end position="21"/>
    </location>
</feature>
<dbReference type="AlphaFoldDB" id="A0A4Y2KM85"/>
<sequence>MRIPSNTSYGNRPNRDGIHKLPPLSQLEGRVGLVELIQELFTVCRAATFAQTTPSSLHSKSRLRSRRSDRLELSLAPCLNSNSRYFWVHDPRSGHNHRYDALIDMEKLVFLSWEIRVFLWRQGGGGTGSASSDFLRWGHFIVPWWTRTYVMRLTGTIRNKVRFIYIASGREMPIGTALVVSGLCYFRWGV</sequence>
<evidence type="ECO:0000313" key="2">
    <source>
        <dbReference type="EMBL" id="GBN03368.1"/>
    </source>
</evidence>